<dbReference type="Pfam" id="PF07690">
    <property type="entry name" value="MFS_1"/>
    <property type="match status" value="1"/>
</dbReference>
<feature type="domain" description="Major facilitator superfamily (MFS) profile" evidence="7">
    <location>
        <begin position="119"/>
        <end position="528"/>
    </location>
</feature>
<evidence type="ECO:0000256" key="1">
    <source>
        <dbReference type="ARBA" id="ARBA00004141"/>
    </source>
</evidence>
<dbReference type="Gene3D" id="1.20.1250.20">
    <property type="entry name" value="MFS general substrate transporter like domains"/>
    <property type="match status" value="2"/>
</dbReference>
<dbReference type="PROSITE" id="PS50850">
    <property type="entry name" value="MFS"/>
    <property type="match status" value="1"/>
</dbReference>
<dbReference type="InterPro" id="IPR011701">
    <property type="entry name" value="MFS"/>
</dbReference>
<dbReference type="FunFam" id="1.20.1250.20:FF:000013">
    <property type="entry name" value="MFS general substrate transporter"/>
    <property type="match status" value="1"/>
</dbReference>
<dbReference type="AlphaFoldDB" id="A0A8S0WAM4"/>
<protein>
    <recommendedName>
        <fullName evidence="7">Major facilitator superfamily (MFS) profile domain-containing protein</fullName>
    </recommendedName>
</protein>
<feature type="transmembrane region" description="Helical" evidence="6">
    <location>
        <begin position="507"/>
        <end position="525"/>
    </location>
</feature>
<evidence type="ECO:0000256" key="6">
    <source>
        <dbReference type="SAM" id="Phobius"/>
    </source>
</evidence>
<comment type="caution">
    <text evidence="8">The sequence shown here is derived from an EMBL/GenBank/DDBJ whole genome shotgun (WGS) entry which is preliminary data.</text>
</comment>
<dbReference type="InterPro" id="IPR036259">
    <property type="entry name" value="MFS_trans_sf"/>
</dbReference>
<comment type="subcellular location">
    <subcellularLocation>
        <location evidence="1">Membrane</location>
        <topology evidence="1">Multi-pass membrane protein</topology>
    </subcellularLocation>
</comment>
<reference evidence="8 9" key="1">
    <citation type="submission" date="2020-01" db="EMBL/GenBank/DDBJ databases">
        <authorList>
            <person name="Gupta K D."/>
        </authorList>
    </citation>
    <scope>NUCLEOTIDE SEQUENCE [LARGE SCALE GENOMIC DNA]</scope>
</reference>
<keyword evidence="2" id="KW-0813">Transport</keyword>
<dbReference type="SUPFAM" id="SSF103473">
    <property type="entry name" value="MFS general substrate transporter"/>
    <property type="match status" value="1"/>
</dbReference>
<feature type="transmembrane region" description="Helical" evidence="6">
    <location>
        <begin position="280"/>
        <end position="300"/>
    </location>
</feature>
<dbReference type="PANTHER" id="PTHR43791:SF36">
    <property type="entry name" value="TRANSPORTER, PUTATIVE (AFU_ORTHOLOGUE AFUA_6G08340)-RELATED"/>
    <property type="match status" value="1"/>
</dbReference>
<dbReference type="OrthoDB" id="2985014at2759"/>
<dbReference type="GO" id="GO:0016020">
    <property type="term" value="C:membrane"/>
    <property type="evidence" value="ECO:0007669"/>
    <property type="project" value="UniProtKB-SubCell"/>
</dbReference>
<feature type="transmembrane region" description="Helical" evidence="6">
    <location>
        <begin position="188"/>
        <end position="206"/>
    </location>
</feature>
<evidence type="ECO:0000256" key="3">
    <source>
        <dbReference type="ARBA" id="ARBA00022692"/>
    </source>
</evidence>
<feature type="transmembrane region" description="Helical" evidence="6">
    <location>
        <begin position="247"/>
        <end position="268"/>
    </location>
</feature>
<evidence type="ECO:0000313" key="8">
    <source>
        <dbReference type="EMBL" id="CAA7268788.1"/>
    </source>
</evidence>
<feature type="transmembrane region" description="Helical" evidence="6">
    <location>
        <begin position="440"/>
        <end position="463"/>
    </location>
</feature>
<keyword evidence="3 6" id="KW-0812">Transmembrane</keyword>
<evidence type="ECO:0000256" key="2">
    <source>
        <dbReference type="ARBA" id="ARBA00022448"/>
    </source>
</evidence>
<feature type="transmembrane region" description="Helical" evidence="6">
    <location>
        <begin position="158"/>
        <end position="176"/>
    </location>
</feature>
<sequence>MPDLSRLLSVPYLLSVYITGICAIFQLRSSPFTLFVALPISTMSSTEEQAVDDAEKSISEHTNKDGTLHQAELGPKPQREHFFSPLDSRYAEAVHRDAEMVEYTPEEESKVRRKIDNTVLPLVVCSYVFNQFDRNNIGNAHVIKAFNENYDITTNNRWTLALSVFYVGYCLLEMPANVLQRHIGANRFFFISLTFWGLASLSFVYAKGYAGLLVLRVLMGIGEAGYYAGMIYYLSFWYRRNELAMRISLCMTGTLPGAIGGLLAFGLVRAHTSLLEGWQFLFLIEAIPTLIMALMILLFLPSFPFSATFLSPRERAIAQARLNRDHKPQSHGGMNGWDGFKAVISDINSWLFLIVYAGFNVGSATVSYFLPTLIKNLGFSSINAQGLTVAPYVVGWFMVFAQSWHSDRTKDRGWHIMASSAIALVGYIILATSVQKSVGAAYFALFLVVGGVYSLFPLVMSWAANAFSPTSKRGVGTAFIVSISNCISIAAPQIYFDPEDEFRKGHAISAAALFLTFLMAFILRTRLTLLNKRNRNSLAALSKEEKAKLGEKEEIWDNDPRYVFMT</sequence>
<keyword evidence="4 6" id="KW-1133">Transmembrane helix</keyword>
<evidence type="ECO:0000256" key="5">
    <source>
        <dbReference type="ARBA" id="ARBA00023136"/>
    </source>
</evidence>
<dbReference type="EMBL" id="CACVBS010000070">
    <property type="protein sequence ID" value="CAA7268788.1"/>
    <property type="molecule type" value="Genomic_DNA"/>
</dbReference>
<organism evidence="8 9">
    <name type="scientific">Cyclocybe aegerita</name>
    <name type="common">Black poplar mushroom</name>
    <name type="synonym">Agrocybe aegerita</name>
    <dbReference type="NCBI Taxonomy" id="1973307"/>
    <lineage>
        <taxon>Eukaryota</taxon>
        <taxon>Fungi</taxon>
        <taxon>Dikarya</taxon>
        <taxon>Basidiomycota</taxon>
        <taxon>Agaricomycotina</taxon>
        <taxon>Agaricomycetes</taxon>
        <taxon>Agaricomycetidae</taxon>
        <taxon>Agaricales</taxon>
        <taxon>Agaricineae</taxon>
        <taxon>Bolbitiaceae</taxon>
        <taxon>Cyclocybe</taxon>
    </lineage>
</organism>
<evidence type="ECO:0000256" key="4">
    <source>
        <dbReference type="ARBA" id="ARBA00022989"/>
    </source>
</evidence>
<evidence type="ECO:0000259" key="7">
    <source>
        <dbReference type="PROSITE" id="PS50850"/>
    </source>
</evidence>
<feature type="transmembrane region" description="Helical" evidence="6">
    <location>
        <begin position="212"/>
        <end position="235"/>
    </location>
</feature>
<feature type="transmembrane region" description="Helical" evidence="6">
    <location>
        <begin position="350"/>
        <end position="370"/>
    </location>
</feature>
<name>A0A8S0WAM4_CYCAE</name>
<feature type="transmembrane region" description="Helical" evidence="6">
    <location>
        <begin position="475"/>
        <end position="495"/>
    </location>
</feature>
<feature type="transmembrane region" description="Helical" evidence="6">
    <location>
        <begin position="7"/>
        <end position="27"/>
    </location>
</feature>
<proteinExistence type="predicted"/>
<dbReference type="PANTHER" id="PTHR43791">
    <property type="entry name" value="PERMEASE-RELATED"/>
    <property type="match status" value="1"/>
</dbReference>
<dbReference type="GO" id="GO:0022857">
    <property type="term" value="F:transmembrane transporter activity"/>
    <property type="evidence" value="ECO:0007669"/>
    <property type="project" value="InterPro"/>
</dbReference>
<accession>A0A8S0WAM4</accession>
<feature type="transmembrane region" description="Helical" evidence="6">
    <location>
        <begin position="413"/>
        <end position="434"/>
    </location>
</feature>
<keyword evidence="9" id="KW-1185">Reference proteome</keyword>
<dbReference type="InterPro" id="IPR020846">
    <property type="entry name" value="MFS_dom"/>
</dbReference>
<gene>
    <name evidence="8" type="ORF">AAE3_LOCUS11034</name>
</gene>
<feature type="transmembrane region" description="Helical" evidence="6">
    <location>
        <begin position="382"/>
        <end position="401"/>
    </location>
</feature>
<dbReference type="Proteomes" id="UP000467700">
    <property type="component" value="Unassembled WGS sequence"/>
</dbReference>
<keyword evidence="5 6" id="KW-0472">Membrane</keyword>
<evidence type="ECO:0000313" key="9">
    <source>
        <dbReference type="Proteomes" id="UP000467700"/>
    </source>
</evidence>